<dbReference type="AlphaFoldDB" id="Q98F99"/>
<proteinExistence type="predicted"/>
<accession>Q98F99</accession>
<evidence type="ECO:0000313" key="3">
    <source>
        <dbReference type="Proteomes" id="UP000000552"/>
    </source>
</evidence>
<dbReference type="KEGG" id="mlo:msr3871"/>
<evidence type="ECO:0000313" key="2">
    <source>
        <dbReference type="EMBL" id="BAB50668.1"/>
    </source>
</evidence>
<dbReference type="Proteomes" id="UP000000552">
    <property type="component" value="Chromosome"/>
</dbReference>
<evidence type="ECO:0000256" key="1">
    <source>
        <dbReference type="ARBA" id="ARBA00022649"/>
    </source>
</evidence>
<gene>
    <name evidence="2" type="ordered locus">msr3871</name>
</gene>
<name>Q98F99_RHILO</name>
<keyword evidence="1" id="KW-1277">Toxin-antitoxin system</keyword>
<reference evidence="2 3" key="1">
    <citation type="journal article" date="2000" name="DNA Res.">
        <title>Complete genome structure of the nitrogen-fixing symbiotic bacterium Mesorhizobium loti.</title>
        <authorList>
            <person name="Kaneko T."/>
            <person name="Nakamura Y."/>
            <person name="Sato S."/>
            <person name="Asamizu E."/>
            <person name="Kato T."/>
            <person name="Sasamoto S."/>
            <person name="Watanabe A."/>
            <person name="Idesawa K."/>
            <person name="Ishikawa A."/>
            <person name="Kawashima K."/>
            <person name="Kimura T."/>
            <person name="Kishida Y."/>
            <person name="Kiyokawa C."/>
            <person name="Kohara M."/>
            <person name="Matsumoto M."/>
            <person name="Matsuno A."/>
            <person name="Mochizuki Y."/>
            <person name="Nakayama S."/>
            <person name="Nakazaki N."/>
            <person name="Shimpo S."/>
            <person name="Sugimoto M."/>
            <person name="Takeuchi C."/>
            <person name="Yamada M."/>
            <person name="Tabata S."/>
        </authorList>
    </citation>
    <scope>NUCLEOTIDE SEQUENCE [LARGE SCALE GENOMIC DNA]</scope>
    <source>
        <strain evidence="3">LMG 29417 / CECT 9101 / MAFF 303099</strain>
    </source>
</reference>
<dbReference type="InterPro" id="IPR009956">
    <property type="entry name" value="Post-segregation_anti-tox_CcdA"/>
</dbReference>
<organism evidence="2 3">
    <name type="scientific">Mesorhizobium japonicum (strain LMG 29417 / CECT 9101 / MAFF 303099)</name>
    <name type="common">Mesorhizobium loti (strain MAFF 303099)</name>
    <dbReference type="NCBI Taxonomy" id="266835"/>
    <lineage>
        <taxon>Bacteria</taxon>
        <taxon>Pseudomonadati</taxon>
        <taxon>Pseudomonadota</taxon>
        <taxon>Alphaproteobacteria</taxon>
        <taxon>Hyphomicrobiales</taxon>
        <taxon>Phyllobacteriaceae</taxon>
        <taxon>Mesorhizobium</taxon>
    </lineage>
</organism>
<protein>
    <submittedName>
        <fullName evidence="2">Msr3871 protein</fullName>
    </submittedName>
</protein>
<dbReference type="eggNOG" id="COG5302">
    <property type="taxonomic scope" value="Bacteria"/>
</dbReference>
<dbReference type="HOGENOM" id="CLU_157097_3_1_5"/>
<dbReference type="Pfam" id="PF07362">
    <property type="entry name" value="CcdA"/>
    <property type="match status" value="1"/>
</dbReference>
<dbReference type="EMBL" id="BA000012">
    <property type="protein sequence ID" value="BAB50668.1"/>
    <property type="molecule type" value="Genomic_DNA"/>
</dbReference>
<sequence>MPARLCVYVRRIKGSSMLQPKAELQRKSAKISTSLQLLEDAKVLSIDISRAAETGIAKAIAKKKTLQWQAENKKAIASSNGYVSRNGLPLAKYRPF</sequence>